<dbReference type="Proteomes" id="UP000000702">
    <property type="component" value="Unassembled WGS sequence"/>
</dbReference>
<keyword evidence="3" id="KW-1003">Cell membrane</keyword>
<evidence type="ECO:0000256" key="7">
    <source>
        <dbReference type="ARBA" id="ARBA00023180"/>
    </source>
</evidence>
<evidence type="ECO:0000256" key="9">
    <source>
        <dbReference type="SAM" id="SignalP"/>
    </source>
</evidence>
<feature type="domain" description="Trypanosome variant surface glycoprotein B-type N-terminal" evidence="10">
    <location>
        <begin position="103"/>
        <end position="358"/>
    </location>
</feature>
<keyword evidence="4" id="KW-0336">GPI-anchor</keyword>
<evidence type="ECO:0000256" key="6">
    <source>
        <dbReference type="ARBA" id="ARBA00023136"/>
    </source>
</evidence>
<evidence type="ECO:0000313" key="12">
    <source>
        <dbReference type="Proteomes" id="UP000000702"/>
    </source>
</evidence>
<accession>F9WGJ3</accession>
<dbReference type="GO" id="GO:0005886">
    <property type="term" value="C:plasma membrane"/>
    <property type="evidence" value="ECO:0007669"/>
    <property type="project" value="UniProtKB-SubCell"/>
</dbReference>
<evidence type="ECO:0000256" key="4">
    <source>
        <dbReference type="ARBA" id="ARBA00022622"/>
    </source>
</evidence>
<evidence type="ECO:0000313" key="11">
    <source>
        <dbReference type="EMBL" id="CCD16429.1"/>
    </source>
</evidence>
<keyword evidence="6" id="KW-0472">Membrane</keyword>
<dbReference type="Pfam" id="PF13206">
    <property type="entry name" value="VSG_B"/>
    <property type="match status" value="1"/>
</dbReference>
<dbReference type="VEuPathDB" id="TriTrypDB:TcIL3000_0_13500"/>
<evidence type="ECO:0000256" key="1">
    <source>
        <dbReference type="ARBA" id="ARBA00002523"/>
    </source>
</evidence>
<keyword evidence="12" id="KW-1185">Reference proteome</keyword>
<keyword evidence="8" id="KW-0449">Lipoprotein</keyword>
<name>F9WGJ3_TRYCI</name>
<keyword evidence="7" id="KW-0325">Glycoprotein</keyword>
<feature type="signal peptide" evidence="9">
    <location>
        <begin position="1"/>
        <end position="28"/>
    </location>
</feature>
<comment type="function">
    <text evidence="1">VSG forms a coat on the surface of the parasite. The trypanosome evades the immune response of the host by expressing a series of antigenically distinct VSGs from an estimated 1000 VSG genes.</text>
</comment>
<proteinExistence type="predicted"/>
<dbReference type="GO" id="GO:0098552">
    <property type="term" value="C:side of membrane"/>
    <property type="evidence" value="ECO:0007669"/>
    <property type="project" value="UniProtKB-KW"/>
</dbReference>
<sequence length="419" mass="46020">MDEVNMKHMVHILLLAIAVGISVRGVRGSSAIVEGSDNAEQFALLCRIYNVAKNPPINHVDVEYPLKIVNEIDAINASFIEEKPHNETEHVGNGSDAQLSHTTTLEAAAAQAILRRITEKSHTILEEIRKNNVTEEIKNVKAEFAHVIFGEDWSESNLCDVALKNLVKRPDACGKPADGKKGDSAGNNLVVDFFCLCSQRKEDGIQDACKVKVGGKGDNHGWSDQGPLGSSSMWASIKKECGNLLHKAPKSTTEAQEVLEDFLIHLKAGGVYKAKASNDYVKAGLKPGMLGTAVTTKHGEDLICDGNKGKTKPPGGICVYYGSENDWKNIPWLKKLKNSLISLDALNNKTATIQRDIEKLQMLLHRAEKIYETAKVITEVQNPVVPPNLQTATKRLTAYNAAWTLHPINHFILLWVLLQ</sequence>
<organism evidence="11 12">
    <name type="scientific">Trypanosoma congolense (strain IL3000)</name>
    <dbReference type="NCBI Taxonomy" id="1068625"/>
    <lineage>
        <taxon>Eukaryota</taxon>
        <taxon>Discoba</taxon>
        <taxon>Euglenozoa</taxon>
        <taxon>Kinetoplastea</taxon>
        <taxon>Metakinetoplastina</taxon>
        <taxon>Trypanosomatida</taxon>
        <taxon>Trypanosomatidae</taxon>
        <taxon>Trypanosoma</taxon>
        <taxon>Nannomonas</taxon>
    </lineage>
</organism>
<evidence type="ECO:0000256" key="2">
    <source>
        <dbReference type="ARBA" id="ARBA00004609"/>
    </source>
</evidence>
<evidence type="ECO:0000256" key="3">
    <source>
        <dbReference type="ARBA" id="ARBA00022475"/>
    </source>
</evidence>
<feature type="chain" id="PRO_5003394761" evidence="9">
    <location>
        <begin position="29"/>
        <end position="419"/>
    </location>
</feature>
<comment type="subcellular location">
    <subcellularLocation>
        <location evidence="2">Cell membrane</location>
        <topology evidence="2">Lipid-anchor</topology>
        <topology evidence="2">GPI-anchor</topology>
    </subcellularLocation>
</comment>
<evidence type="ECO:0000256" key="8">
    <source>
        <dbReference type="ARBA" id="ARBA00023288"/>
    </source>
</evidence>
<reference evidence="11 12" key="2">
    <citation type="journal article" date="2012" name="Proc. Natl. Acad. Sci. U.S.A.">
        <title>Antigenic diversity is generated by distinct evolutionary mechanisms in African trypanosome species.</title>
        <authorList>
            <person name="Jackson A.P."/>
            <person name="Berry A."/>
            <person name="Aslett M."/>
            <person name="Allison H.C."/>
            <person name="Burton P."/>
            <person name="Vavrova-Anderson J."/>
            <person name="Brown R."/>
            <person name="Browne H."/>
            <person name="Corton N."/>
            <person name="Hauser H."/>
            <person name="Gamble J."/>
            <person name="Gilderthorp R."/>
            <person name="Marcello L."/>
            <person name="McQuillan J."/>
            <person name="Otto T.D."/>
            <person name="Quail M.A."/>
            <person name="Sanders M.J."/>
            <person name="van Tonder A."/>
            <person name="Ginger M.L."/>
            <person name="Field M.C."/>
            <person name="Barry J.D."/>
            <person name="Hertz-Fowler C."/>
            <person name="Berriman M."/>
        </authorList>
    </citation>
    <scope>NUCLEOTIDE SEQUENCE [LARGE SCALE GENOMIC DNA]</scope>
    <source>
        <strain evidence="11 12">IL3000</strain>
    </source>
</reference>
<gene>
    <name evidence="11" type="ORF">TCIL3000_0_13500</name>
</gene>
<evidence type="ECO:0000256" key="5">
    <source>
        <dbReference type="ARBA" id="ARBA00022729"/>
    </source>
</evidence>
<reference evidence="12" key="1">
    <citation type="submission" date="2011-07" db="EMBL/GenBank/DDBJ databases">
        <title>Divergent evolution of antigenic variation in African trypanosomes.</title>
        <authorList>
            <person name="Jackson A.P."/>
            <person name="Berry A."/>
            <person name="Allison H.C."/>
            <person name="Burton P."/>
            <person name="Anderson J."/>
            <person name="Aslett M."/>
            <person name="Brown R."/>
            <person name="Corton N."/>
            <person name="Harris D."/>
            <person name="Hauser H."/>
            <person name="Gamble J."/>
            <person name="Gilderthorp R."/>
            <person name="McQuillan J."/>
            <person name="Quail M.A."/>
            <person name="Sanders M."/>
            <person name="Van Tonder A."/>
            <person name="Ginger M.L."/>
            <person name="Donelson J.E."/>
            <person name="Field M.C."/>
            <person name="Barry J.D."/>
            <person name="Berriman M."/>
            <person name="Hertz-Fowler C."/>
        </authorList>
    </citation>
    <scope>NUCLEOTIDE SEQUENCE [LARGE SCALE GENOMIC DNA]</scope>
    <source>
        <strain evidence="12">IL3000</strain>
    </source>
</reference>
<comment type="caution">
    <text evidence="11">The sequence shown here is derived from an EMBL/GenBank/DDBJ whole genome shotgun (WGS) entry which is preliminary data.</text>
</comment>
<dbReference type="EMBL" id="CAEQ01002278">
    <property type="protein sequence ID" value="CCD16429.1"/>
    <property type="molecule type" value="Genomic_DNA"/>
</dbReference>
<protein>
    <submittedName>
        <fullName evidence="11">Variant surface glycoprotein</fullName>
    </submittedName>
</protein>
<dbReference type="AlphaFoldDB" id="F9WGJ3"/>
<evidence type="ECO:0000259" key="10">
    <source>
        <dbReference type="Pfam" id="PF13206"/>
    </source>
</evidence>
<dbReference type="InterPro" id="IPR025932">
    <property type="entry name" value="Trypano_VSG_B_N_dom"/>
</dbReference>
<keyword evidence="5 9" id="KW-0732">Signal</keyword>